<gene>
    <name evidence="1" type="ORF">SPELUC_LOCUS11183</name>
</gene>
<organism evidence="1 2">
    <name type="scientific">Cetraspora pellucida</name>
    <dbReference type="NCBI Taxonomy" id="1433469"/>
    <lineage>
        <taxon>Eukaryota</taxon>
        <taxon>Fungi</taxon>
        <taxon>Fungi incertae sedis</taxon>
        <taxon>Mucoromycota</taxon>
        <taxon>Glomeromycotina</taxon>
        <taxon>Glomeromycetes</taxon>
        <taxon>Diversisporales</taxon>
        <taxon>Gigasporaceae</taxon>
        <taxon>Cetraspora</taxon>
    </lineage>
</organism>
<evidence type="ECO:0000313" key="1">
    <source>
        <dbReference type="EMBL" id="CAG8699157.1"/>
    </source>
</evidence>
<accession>A0ACA9PAZ8</accession>
<evidence type="ECO:0000313" key="2">
    <source>
        <dbReference type="Proteomes" id="UP000789366"/>
    </source>
</evidence>
<protein>
    <submittedName>
        <fullName evidence="1">926_t:CDS:1</fullName>
    </submittedName>
</protein>
<dbReference type="EMBL" id="CAJVPW010022884">
    <property type="protein sequence ID" value="CAG8699157.1"/>
    <property type="molecule type" value="Genomic_DNA"/>
</dbReference>
<reference evidence="1" key="1">
    <citation type="submission" date="2021-06" db="EMBL/GenBank/DDBJ databases">
        <authorList>
            <person name="Kallberg Y."/>
            <person name="Tangrot J."/>
            <person name="Rosling A."/>
        </authorList>
    </citation>
    <scope>NUCLEOTIDE SEQUENCE</scope>
    <source>
        <strain evidence="1">28 12/20/2015</strain>
    </source>
</reference>
<sequence length="60" mass="6717">MIVDPLVTLYDGSNIAETSFINNNNNDFKLVVLKKKHKGKAKVSNAERNKVMSLNPKKNS</sequence>
<keyword evidence="2" id="KW-1185">Reference proteome</keyword>
<dbReference type="Proteomes" id="UP000789366">
    <property type="component" value="Unassembled WGS sequence"/>
</dbReference>
<name>A0ACA9PAZ8_9GLOM</name>
<feature type="non-terminal residue" evidence="1">
    <location>
        <position position="60"/>
    </location>
</feature>
<proteinExistence type="predicted"/>
<comment type="caution">
    <text evidence="1">The sequence shown here is derived from an EMBL/GenBank/DDBJ whole genome shotgun (WGS) entry which is preliminary data.</text>
</comment>